<accession>A0ABU7WI22</accession>
<dbReference type="SMART" id="SM00257">
    <property type="entry name" value="LysM"/>
    <property type="match status" value="1"/>
</dbReference>
<protein>
    <submittedName>
        <fullName evidence="2">LysM domain-containing protein</fullName>
    </submittedName>
</protein>
<gene>
    <name evidence="2" type="ORF">V3391_15450</name>
</gene>
<dbReference type="SUPFAM" id="SSF54106">
    <property type="entry name" value="LysM domain"/>
    <property type="match status" value="1"/>
</dbReference>
<keyword evidence="3" id="KW-1185">Reference proteome</keyword>
<feature type="domain" description="LysM" evidence="1">
    <location>
        <begin position="1"/>
        <end position="45"/>
    </location>
</feature>
<dbReference type="InterPro" id="IPR018392">
    <property type="entry name" value="LysM"/>
</dbReference>
<dbReference type="Proteomes" id="UP001358324">
    <property type="component" value="Unassembled WGS sequence"/>
</dbReference>
<organism evidence="2 3">
    <name type="scientific">Luteimonas flava</name>
    <dbReference type="NCBI Taxonomy" id="3115822"/>
    <lineage>
        <taxon>Bacteria</taxon>
        <taxon>Pseudomonadati</taxon>
        <taxon>Pseudomonadota</taxon>
        <taxon>Gammaproteobacteria</taxon>
        <taxon>Lysobacterales</taxon>
        <taxon>Lysobacteraceae</taxon>
        <taxon>Luteimonas</taxon>
    </lineage>
</organism>
<dbReference type="RefSeq" id="WP_332079318.1">
    <property type="nucleotide sequence ID" value="NZ_JAZHBM010000003.1"/>
</dbReference>
<name>A0ABU7WI22_9GAMM</name>
<proteinExistence type="predicted"/>
<dbReference type="PROSITE" id="PS51782">
    <property type="entry name" value="LYSM"/>
    <property type="match status" value="1"/>
</dbReference>
<dbReference type="Gene3D" id="3.10.350.10">
    <property type="entry name" value="LysM domain"/>
    <property type="match status" value="1"/>
</dbReference>
<reference evidence="2 3" key="1">
    <citation type="submission" date="2024-01" db="EMBL/GenBank/DDBJ databases">
        <title>Novel species of the genus Luteimonas isolated from rivers.</title>
        <authorList>
            <person name="Lu H."/>
        </authorList>
    </citation>
    <scope>NUCLEOTIDE SEQUENCE [LARGE SCALE GENOMIC DNA]</scope>
    <source>
        <strain evidence="2 3">SMYT11W</strain>
    </source>
</reference>
<dbReference type="Pfam" id="PF01476">
    <property type="entry name" value="LysM"/>
    <property type="match status" value="1"/>
</dbReference>
<evidence type="ECO:0000259" key="1">
    <source>
        <dbReference type="PROSITE" id="PS51782"/>
    </source>
</evidence>
<dbReference type="CDD" id="cd00118">
    <property type="entry name" value="LysM"/>
    <property type="match status" value="1"/>
</dbReference>
<evidence type="ECO:0000313" key="2">
    <source>
        <dbReference type="EMBL" id="MEF3083611.1"/>
    </source>
</evidence>
<dbReference type="InterPro" id="IPR036779">
    <property type="entry name" value="LysM_dom_sf"/>
</dbReference>
<dbReference type="EMBL" id="JAZHBM010000003">
    <property type="protein sequence ID" value="MEF3083611.1"/>
    <property type="molecule type" value="Genomic_DNA"/>
</dbReference>
<comment type="caution">
    <text evidence="2">The sequence shown here is derived from an EMBL/GenBank/DDBJ whole genome shotgun (WGS) entry which is preliminary data.</text>
</comment>
<evidence type="ECO:0000313" key="3">
    <source>
        <dbReference type="Proteomes" id="UP001358324"/>
    </source>
</evidence>
<sequence>MTYTVNNGETLASIAAARNLQLQDLAEANRLDPNAELEAGQELAIPVDAEPAGPQLSAAERTDAALADYQQALAESARLPGPLATTPSARSALDAAVTAELAPVVNGVDARIPGAPTSQQTIASMRDTLLARHADDPAAQQALSQSIDTFATEHRADVLAQTDVFGSSVTPGDRLTVLGQSLASESPAVVTELLQQPSVQARLEAAAEWVGEPFEGVDDRDATTNPLFAEQAAQRLSDLTDTLPPEMAAALVERSMPTIERIAGVEGVYAGSGAYTDLSRAVGAMGDAPGAGAVADQVAEAFLPQVEKWSGFFIDPNTGILRNAVANGASPELSIALAGRLEAAGKPDEAGAALRAAAQGTYTLQADLNSTVEAYAEHTEELLTVLNDTGDNLSPEQRQQAIDAYVAGKGPEWQARLEELQAQIATDGGTLLDSMAALHDLPPELASAGQGIDAILSGIAGDETTQGSLSFALSLDPTLLAGPQAGNLATFLADEGQKGSDFLKNLANAYVNSQLMPAIGAMNPNDPASVSRANAAIGDLERNGARLFGIPQTEIDAGVARLRSLSDTLSDPGARLSPGQAFESVQSFSDAQRDLTALRDTQFSSGPAAMAFRTLALGMSGAAFLTSAQTTIDNPNAQNAIGTLAYSVGLAQDATAFASTIGAINAEGRAAQWGTGASWAGQFTAKFVGVLNTAYYAAGAIDQWSQGSVPGVLFNAAGAGGAIMTVLAANGTIGAWGGPVGVGVMMIATGGVALVQYRQDINARTDLAEQFYRDAGIDASIAEILGNEASETANILRDGLDLSPAQIQTLAKDFPEVFWSPPEAAGTVAVLQANGIGANDAHAFLTAARADDATFFQRFADHYNNRPSNSEGTFDANTRQMVEDSFPSAAEIAREAAPELFGENAEERDQAVRDYENLPTGDPAMTGNLFKDTSDTYRAEIVRQLQEDGMLDVFVENMATSHAYNGWPEAARDGIEAARDEGVLSDEQAATYLSQLGF</sequence>